<feature type="compositionally biased region" description="Polar residues" evidence="1">
    <location>
        <begin position="147"/>
        <end position="160"/>
    </location>
</feature>
<sequence length="397" mass="44262">MDRAWQVAYCAGFLALDLMFILFLLNSYPKGVLMDLLFFEEAAAEAATRESQRRPKKRVLNAARKEQNRSAQRAYRKRQKERRERLRDESLQRSQRQSTPQLLPQPPLDNYTSYSGTQPNHVTSNSSSRTKLFINSGGPASPRHDTFSSSPVEISPSTTGDARGSELQLPDTEDTMLAGLVGFCHSDGIPHRSRDGQKSSVVCTNSSYIADPGASKIHFMQNAVFSAIMHNALCLGFDLNEVAACSFSYISPFCQANATPQTDPKDLLTSANLPTTNTMPANLRPTLSQLLIPHHASLDLIPLPLLRERAIMLSAAMPFAYNLTEFKTDIFVRGGLIVWSSSATELSDALTNTKRSYLQPWDSQCWEAAPWFLEKWSIVVDGRQGELGRRSLRWASV</sequence>
<feature type="domain" description="BZIP" evidence="3">
    <location>
        <begin position="64"/>
        <end position="78"/>
    </location>
</feature>
<keyword evidence="2" id="KW-0812">Transmembrane</keyword>
<organism evidence="4 5">
    <name type="scientific">Trichoderma simmonsii</name>
    <dbReference type="NCBI Taxonomy" id="1491479"/>
    <lineage>
        <taxon>Eukaryota</taxon>
        <taxon>Fungi</taxon>
        <taxon>Dikarya</taxon>
        <taxon>Ascomycota</taxon>
        <taxon>Pezizomycotina</taxon>
        <taxon>Sordariomycetes</taxon>
        <taxon>Hypocreomycetidae</taxon>
        <taxon>Hypocreales</taxon>
        <taxon>Hypocreaceae</taxon>
        <taxon>Trichoderma</taxon>
    </lineage>
</organism>
<name>A0A8G0LPB2_9HYPO</name>
<accession>A0A8G0LPB2</accession>
<dbReference type="AlphaFoldDB" id="A0A8G0LPB2"/>
<evidence type="ECO:0000313" key="4">
    <source>
        <dbReference type="EMBL" id="QYT03386.1"/>
    </source>
</evidence>
<dbReference type="PANTHER" id="PTHR38116:SF8">
    <property type="entry name" value="BZIP DOMAIN-CONTAINING PROTEIN"/>
    <property type="match status" value="1"/>
</dbReference>
<dbReference type="PROSITE" id="PS00036">
    <property type="entry name" value="BZIP_BASIC"/>
    <property type="match status" value="1"/>
</dbReference>
<dbReference type="InterPro" id="IPR021833">
    <property type="entry name" value="DUF3425"/>
</dbReference>
<dbReference type="InterPro" id="IPR004827">
    <property type="entry name" value="bZIP"/>
</dbReference>
<proteinExistence type="predicted"/>
<keyword evidence="2" id="KW-0472">Membrane</keyword>
<keyword evidence="5" id="KW-1185">Reference proteome</keyword>
<keyword evidence="2" id="KW-1133">Transmembrane helix</keyword>
<evidence type="ECO:0000313" key="5">
    <source>
        <dbReference type="Proteomes" id="UP000826661"/>
    </source>
</evidence>
<gene>
    <name evidence="4" type="ORF">H0G86_010349</name>
</gene>
<protein>
    <submittedName>
        <fullName evidence="4">BZIP domain-containing protein</fullName>
    </submittedName>
</protein>
<dbReference type="GO" id="GO:0003700">
    <property type="term" value="F:DNA-binding transcription factor activity"/>
    <property type="evidence" value="ECO:0007669"/>
    <property type="project" value="InterPro"/>
</dbReference>
<dbReference type="Pfam" id="PF11905">
    <property type="entry name" value="DUF3425"/>
    <property type="match status" value="1"/>
</dbReference>
<feature type="compositionally biased region" description="Polar residues" evidence="1">
    <location>
        <begin position="110"/>
        <end position="130"/>
    </location>
</feature>
<evidence type="ECO:0000256" key="2">
    <source>
        <dbReference type="SAM" id="Phobius"/>
    </source>
</evidence>
<dbReference type="Proteomes" id="UP000826661">
    <property type="component" value="Chromosome V"/>
</dbReference>
<evidence type="ECO:0000256" key="1">
    <source>
        <dbReference type="SAM" id="MobiDB-lite"/>
    </source>
</evidence>
<evidence type="ECO:0000259" key="3">
    <source>
        <dbReference type="PROSITE" id="PS00036"/>
    </source>
</evidence>
<dbReference type="EMBL" id="CP075868">
    <property type="protein sequence ID" value="QYT03386.1"/>
    <property type="molecule type" value="Genomic_DNA"/>
</dbReference>
<feature type="region of interest" description="Disordered" evidence="1">
    <location>
        <begin position="47"/>
        <end position="167"/>
    </location>
</feature>
<dbReference type="PANTHER" id="PTHR38116">
    <property type="entry name" value="CHROMOSOME 7, WHOLE GENOME SHOTGUN SEQUENCE"/>
    <property type="match status" value="1"/>
</dbReference>
<feature type="transmembrane region" description="Helical" evidence="2">
    <location>
        <begin position="6"/>
        <end position="25"/>
    </location>
</feature>
<feature type="compositionally biased region" description="Basic and acidic residues" evidence="1">
    <location>
        <begin position="81"/>
        <end position="91"/>
    </location>
</feature>
<reference evidence="4 5" key="1">
    <citation type="journal article" date="2021" name="BMC Genomics">
        <title>Telomere-to-telomere genome assembly of asparaginase-producing Trichoderma simmonsii.</title>
        <authorList>
            <person name="Chung D."/>
            <person name="Kwon Y.M."/>
            <person name="Yang Y."/>
        </authorList>
    </citation>
    <scope>NUCLEOTIDE SEQUENCE [LARGE SCALE GENOMIC DNA]</scope>
    <source>
        <strain evidence="4 5">GH-Sj1</strain>
    </source>
</reference>